<reference evidence="3" key="3">
    <citation type="submission" date="2025-08" db="UniProtKB">
        <authorList>
            <consortium name="RefSeq"/>
        </authorList>
    </citation>
    <scope>IDENTIFICATION</scope>
    <source>
        <strain evidence="3">NI907</strain>
    </source>
</reference>
<name>A0A6P8AMT8_PYRGI</name>
<dbReference type="RefSeq" id="XP_030976214.1">
    <property type="nucleotide sequence ID" value="XM_031132239.1"/>
</dbReference>
<organism evidence="2 3">
    <name type="scientific">Pyricularia grisea</name>
    <name type="common">Crabgrass-specific blast fungus</name>
    <name type="synonym">Magnaporthe grisea</name>
    <dbReference type="NCBI Taxonomy" id="148305"/>
    <lineage>
        <taxon>Eukaryota</taxon>
        <taxon>Fungi</taxon>
        <taxon>Dikarya</taxon>
        <taxon>Ascomycota</taxon>
        <taxon>Pezizomycotina</taxon>
        <taxon>Sordariomycetes</taxon>
        <taxon>Sordariomycetidae</taxon>
        <taxon>Magnaporthales</taxon>
        <taxon>Pyriculariaceae</taxon>
        <taxon>Pyricularia</taxon>
    </lineage>
</organism>
<dbReference type="Proteomes" id="UP000515153">
    <property type="component" value="Unplaced"/>
</dbReference>
<dbReference type="GeneID" id="41967144"/>
<evidence type="ECO:0000313" key="2">
    <source>
        <dbReference type="Proteomes" id="UP000515153"/>
    </source>
</evidence>
<proteinExistence type="predicted"/>
<dbReference type="AlphaFoldDB" id="A0A6P8AMT8"/>
<protein>
    <recommendedName>
        <fullName evidence="1">Heterokaryon incompatibility domain-containing protein</fullName>
    </recommendedName>
</protein>
<dbReference type="Pfam" id="PF06985">
    <property type="entry name" value="HET"/>
    <property type="match status" value="1"/>
</dbReference>
<reference evidence="3" key="1">
    <citation type="journal article" date="2019" name="Mol. Biol. Evol.">
        <title>Blast fungal genomes show frequent chromosomal changes, gene gains and losses, and effector gene turnover.</title>
        <authorList>
            <person name="Gomez Luciano L.B."/>
            <person name="Jason Tsai I."/>
            <person name="Chuma I."/>
            <person name="Tosa Y."/>
            <person name="Chen Y.H."/>
            <person name="Li J.Y."/>
            <person name="Li M.Y."/>
            <person name="Jade Lu M.Y."/>
            <person name="Nakayashiki H."/>
            <person name="Li W.H."/>
        </authorList>
    </citation>
    <scope>NUCLEOTIDE SEQUENCE</scope>
    <source>
        <strain evidence="3">NI907</strain>
    </source>
</reference>
<accession>A0A6P8AMT8</accession>
<gene>
    <name evidence="3" type="ORF">PgNI_12286</name>
</gene>
<keyword evidence="2" id="KW-1185">Reference proteome</keyword>
<dbReference type="PANTHER" id="PTHR24148:SF64">
    <property type="entry name" value="HETEROKARYON INCOMPATIBILITY DOMAIN-CONTAINING PROTEIN"/>
    <property type="match status" value="1"/>
</dbReference>
<evidence type="ECO:0000259" key="1">
    <source>
        <dbReference type="Pfam" id="PF06985"/>
    </source>
</evidence>
<dbReference type="PANTHER" id="PTHR24148">
    <property type="entry name" value="ANKYRIN REPEAT DOMAIN-CONTAINING PROTEIN 39 HOMOLOG-RELATED"/>
    <property type="match status" value="1"/>
</dbReference>
<dbReference type="InterPro" id="IPR052895">
    <property type="entry name" value="HetReg/Transcr_Mod"/>
</dbReference>
<sequence>MSSDDKNQSLLQLSRQHNRSIVSQLVDIGSKSNQTEHSKLLYYISSLRCLEPRAYELRRRSINALRRSDYVALSYTWDASEYEDPEPSMRPVENWDNKRVEGSKVLKCVFDRVIGYMHHVGVDLFWIDAHCIRQDACNQDDCVDHDQCIEKRNAIQAMDLVYQLSNHPVALLGRPLNSKNELQLLAGVLEGRFVTGGREHWLSAAYGRDEAMEALLLLRRITNDRWWSRAWTFQENYRGGDRMKLLIRHEKSLESQKRMCSSFGKIPGELCICSVLFSVEATRLCLALRKVAGLSRLVCEQIDLVLSAAGRYKLLLPASSPMTPTVITDIEKRGCSKSWDRLAIVANCCRYRVRLDHGPLIQKSHSLSLSILAVCLLNGEILDNSHDTLPSVAELTVSEFIKKVMFRKFNAPENGPRPLTYNKGCRLIDVEITQHGVKTRGHLWKLGRVVDTADFPPELPWIEEAKGNLNLHERKALLQLAIFLEDTDDFLADQIYDYLDYDAASVGKCWVTFTEKHLYDMAAELAAGILARRELMLGKLWNSPWYSSYRAVFILQETECNGPSPPPSFAFTSVMQGQIGSQHHDANDLDYNASLAVDIQGSAGGEPRLRVQNWLHGMCFFKGCQRTRVVFPWPKSLQAVRP</sequence>
<feature type="domain" description="Heterokaryon incompatibility" evidence="1">
    <location>
        <begin position="70"/>
        <end position="235"/>
    </location>
</feature>
<dbReference type="InterPro" id="IPR010730">
    <property type="entry name" value="HET"/>
</dbReference>
<reference evidence="3" key="2">
    <citation type="submission" date="2019-10" db="EMBL/GenBank/DDBJ databases">
        <authorList>
            <consortium name="NCBI Genome Project"/>
        </authorList>
    </citation>
    <scope>NUCLEOTIDE SEQUENCE</scope>
    <source>
        <strain evidence="3">NI907</strain>
    </source>
</reference>
<dbReference type="KEGG" id="pgri:PgNI_12286"/>
<evidence type="ECO:0000313" key="3">
    <source>
        <dbReference type="RefSeq" id="XP_030976214.1"/>
    </source>
</evidence>